<dbReference type="RefSeq" id="WP_257927216.1">
    <property type="nucleotide sequence ID" value="NZ_JAMXQV010000051.1"/>
</dbReference>
<dbReference type="GO" id="GO:0006950">
    <property type="term" value="P:response to stress"/>
    <property type="evidence" value="ECO:0007669"/>
    <property type="project" value="TreeGrafter"/>
</dbReference>
<organism evidence="6 7">
    <name type="scientific">Amycolatopsis iheyensis</name>
    <dbReference type="NCBI Taxonomy" id="2945988"/>
    <lineage>
        <taxon>Bacteria</taxon>
        <taxon>Bacillati</taxon>
        <taxon>Actinomycetota</taxon>
        <taxon>Actinomycetes</taxon>
        <taxon>Pseudonocardiales</taxon>
        <taxon>Pseudonocardiaceae</taxon>
        <taxon>Amycolatopsis</taxon>
    </lineage>
</organism>
<comment type="caution">
    <text evidence="6">The sequence shown here is derived from an EMBL/GenBank/DDBJ whole genome shotgun (WGS) entry which is preliminary data.</text>
</comment>
<dbReference type="AlphaFoldDB" id="A0A9X2SRS1"/>
<dbReference type="PROSITE" id="PS01117">
    <property type="entry name" value="HTH_MARR_1"/>
    <property type="match status" value="1"/>
</dbReference>
<feature type="region of interest" description="Disordered" evidence="4">
    <location>
        <begin position="146"/>
        <end position="189"/>
    </location>
</feature>
<evidence type="ECO:0000256" key="3">
    <source>
        <dbReference type="ARBA" id="ARBA00023163"/>
    </source>
</evidence>
<dbReference type="SMART" id="SM00347">
    <property type="entry name" value="HTH_MARR"/>
    <property type="match status" value="1"/>
</dbReference>
<evidence type="ECO:0000259" key="5">
    <source>
        <dbReference type="PROSITE" id="PS50995"/>
    </source>
</evidence>
<keyword evidence="2" id="KW-0238">DNA-binding</keyword>
<dbReference type="SUPFAM" id="SSF46785">
    <property type="entry name" value="Winged helix' DNA-binding domain"/>
    <property type="match status" value="1"/>
</dbReference>
<proteinExistence type="predicted"/>
<keyword evidence="7" id="KW-1185">Reference proteome</keyword>
<dbReference type="Proteomes" id="UP001144096">
    <property type="component" value="Unassembled WGS sequence"/>
</dbReference>
<dbReference type="PROSITE" id="PS50995">
    <property type="entry name" value="HTH_MARR_2"/>
    <property type="match status" value="1"/>
</dbReference>
<dbReference type="InterPro" id="IPR000835">
    <property type="entry name" value="HTH_MarR-typ"/>
</dbReference>
<evidence type="ECO:0000256" key="1">
    <source>
        <dbReference type="ARBA" id="ARBA00023015"/>
    </source>
</evidence>
<dbReference type="PANTHER" id="PTHR33164">
    <property type="entry name" value="TRANSCRIPTIONAL REGULATOR, MARR FAMILY"/>
    <property type="match status" value="1"/>
</dbReference>
<evidence type="ECO:0000313" key="7">
    <source>
        <dbReference type="Proteomes" id="UP001144096"/>
    </source>
</evidence>
<dbReference type="GO" id="GO:0003677">
    <property type="term" value="F:DNA binding"/>
    <property type="evidence" value="ECO:0007669"/>
    <property type="project" value="UniProtKB-KW"/>
</dbReference>
<dbReference type="Pfam" id="PF01047">
    <property type="entry name" value="MarR"/>
    <property type="match status" value="1"/>
</dbReference>
<keyword evidence="1" id="KW-0805">Transcription regulation</keyword>
<protein>
    <submittedName>
        <fullName evidence="6">MarR family transcriptional regulator</fullName>
    </submittedName>
</protein>
<evidence type="ECO:0000256" key="2">
    <source>
        <dbReference type="ARBA" id="ARBA00023125"/>
    </source>
</evidence>
<dbReference type="InterPro" id="IPR023187">
    <property type="entry name" value="Tscrpt_reg_MarR-type_CS"/>
</dbReference>
<dbReference type="EMBL" id="JAMXQV010000051">
    <property type="protein sequence ID" value="MCR6490645.1"/>
    <property type="molecule type" value="Genomic_DNA"/>
</dbReference>
<evidence type="ECO:0000256" key="4">
    <source>
        <dbReference type="SAM" id="MobiDB-lite"/>
    </source>
</evidence>
<dbReference type="InterPro" id="IPR036390">
    <property type="entry name" value="WH_DNA-bd_sf"/>
</dbReference>
<dbReference type="Gene3D" id="1.10.10.10">
    <property type="entry name" value="Winged helix-like DNA-binding domain superfamily/Winged helix DNA-binding domain"/>
    <property type="match status" value="1"/>
</dbReference>
<feature type="domain" description="HTH marR-type" evidence="5">
    <location>
        <begin position="10"/>
        <end position="144"/>
    </location>
</feature>
<accession>A0A9X2SRS1</accession>
<evidence type="ECO:0000313" key="6">
    <source>
        <dbReference type="EMBL" id="MCR6490645.1"/>
    </source>
</evidence>
<keyword evidence="3" id="KW-0804">Transcription</keyword>
<gene>
    <name evidence="6" type="ORF">M8542_48390</name>
</gene>
<name>A0A9X2SRS1_9PSEU</name>
<reference evidence="6" key="1">
    <citation type="submission" date="2022-06" db="EMBL/GenBank/DDBJ databases">
        <title>Amycolatopsis iheyaensis sp. nov., a new species of the genus Amycolatopsis isolated from soil in Iheya island, Japan.</title>
        <authorList>
            <person name="Ngamcharungchit C."/>
            <person name="Kanto H."/>
            <person name="Take A."/>
            <person name="Intra B."/>
            <person name="Matsumoto A."/>
            <person name="Panbangred W."/>
            <person name="Inahashi Y."/>
        </authorList>
    </citation>
    <scope>NUCLEOTIDE SEQUENCE</scope>
    <source>
        <strain evidence="6">OK19-0408</strain>
    </source>
</reference>
<sequence length="189" mass="20214">MTRTEPGDDVDTLTDAVLTASRLLVGISVSSISTAEDSLTLPQFRLLVVLHTRGPLKHADLADFLGVTPSTASRMVDRMVTAGFVDRQNSPVSRREIVLELTREGARIVRKVTARRRKEIAKIVAKMAEGHRQRLVDALTAFTEAGGEPPVDAAPKRSGADADTSARIPALTVALSPPDTALRQAAGRA</sequence>
<dbReference type="PANTHER" id="PTHR33164:SF94">
    <property type="entry name" value="TRANSCRIPTIONAL REGULATORY PROTEIN-RELATED"/>
    <property type="match status" value="1"/>
</dbReference>
<dbReference type="InterPro" id="IPR036388">
    <property type="entry name" value="WH-like_DNA-bd_sf"/>
</dbReference>
<dbReference type="GO" id="GO:0003700">
    <property type="term" value="F:DNA-binding transcription factor activity"/>
    <property type="evidence" value="ECO:0007669"/>
    <property type="project" value="InterPro"/>
</dbReference>
<dbReference type="InterPro" id="IPR039422">
    <property type="entry name" value="MarR/SlyA-like"/>
</dbReference>